<dbReference type="CDD" id="cd00082">
    <property type="entry name" value="HisKA"/>
    <property type="match status" value="1"/>
</dbReference>
<dbReference type="PANTHER" id="PTHR45339:SF1">
    <property type="entry name" value="HYBRID SIGNAL TRANSDUCTION HISTIDINE KINASE J"/>
    <property type="match status" value="1"/>
</dbReference>
<evidence type="ECO:0000259" key="21">
    <source>
        <dbReference type="PROSITE" id="PS50894"/>
    </source>
</evidence>
<sequence length="1003" mass="111620">MGRYLSGKWLAVALLLLFVIDILFVVLSYFVTKEGLLREIGNEAKTAEKMFISSMDFSAGYMQQIATFIASDPKTQEYFYKGLMAAKANDAWSEQEYRQFLYDHLKDGWNQLQGRYGITQIHFFDSKGAKSFLRMHKPANHGDDLSAIRITVADANREKSPVAGFEVGRVEAGIRGVIPFYYSASDGTQIHIGSLEVCASFDTILKTLKDSLSVDLAVYLSTDKLQRTMWQAQYVKRVAESRPVNGFLLENSTSDVIQQELEENPENNFFLRSKTKITIDKGRVYYLASFPFYDYAGLKNSSAVPAGYTVIRKDITALYSKFTNNNNLVMTYAVIAYIVAAGVLWALWWFASRMFMDIINERTNELIAAKVEAELANRAKSEFLANMSHEIRTPMNGIIGITDIITKQDIPDRIKGQVEILKKSGRMLLGIVNNILDFSKIEAGKMEFVKEAVNVRESVETVVQMMAVSAQTKGIDIVADFEDGLPERIISDRMWFGQILVNLIGNSLKFTEQGSITLRVSTDSDSSLLLFRITDTGIGIPEEKASVLFKPFSQAGVSTGKYGGTGLGLSICKSVVCSLGGEIGFYNNEEGGCTFWFTQPIDPYAEKISVRKDLSDLTFQTLIESEALERWVIGCLGGCGARYGGRYLTDYPARDTSAFLVIADAGLFFHSDISRMHKSCHVSNMRYILLENGTETGLMFENIDYMRFSILTKPLTDDKLIAEAKEGGAVKAAREKRTASDGIFSGYRVLVAEDNEINRQVISIYLKIWGCEFEVAENGKQAVDMAAGGGFDLILMDCLMPVMDGYQATEVIRNIERAKRTHRMPIIAMTANSMQGDRDTCIAAGMDGYLSKPFNEDEAVEVISGWLKPLAAVIKETPARQRDDIPSFDVKTFRSLEDMLDGNRDLLKEFVVTYAETSDKYIKDMVKGVQEKDASLLLLSVHSLKSSSASMGCLRLSELCGDAQNMVKNSGGFTGSEMAKLIIEEYKLSSELLTAHYEKGGEA</sequence>
<dbReference type="RefSeq" id="WP_132872694.1">
    <property type="nucleotide sequence ID" value="NZ_SMGG01000003.1"/>
</dbReference>
<dbReference type="Pfam" id="PF14827">
    <property type="entry name" value="dCache_3"/>
    <property type="match status" value="1"/>
</dbReference>
<feature type="modified residue" description="Phosphohistidine" evidence="16">
    <location>
        <position position="942"/>
    </location>
</feature>
<dbReference type="Gene3D" id="1.10.287.130">
    <property type="match status" value="1"/>
</dbReference>
<evidence type="ECO:0000256" key="12">
    <source>
        <dbReference type="ARBA" id="ARBA00023012"/>
    </source>
</evidence>
<evidence type="ECO:0000256" key="17">
    <source>
        <dbReference type="PROSITE-ProRule" id="PRU00169"/>
    </source>
</evidence>
<organism evidence="22 23">
    <name type="scientific">Seleniivibrio woodruffii</name>
    <dbReference type="NCBI Taxonomy" id="1078050"/>
    <lineage>
        <taxon>Bacteria</taxon>
        <taxon>Pseudomonadati</taxon>
        <taxon>Deferribacterota</taxon>
        <taxon>Deferribacteres</taxon>
        <taxon>Deferribacterales</taxon>
        <taxon>Geovibrionaceae</taxon>
        <taxon>Seleniivibrio</taxon>
    </lineage>
</organism>
<dbReference type="Pfam" id="PF00512">
    <property type="entry name" value="HisKA"/>
    <property type="match status" value="1"/>
</dbReference>
<dbReference type="Gene3D" id="3.30.565.10">
    <property type="entry name" value="Histidine kinase-like ATPase, C-terminal domain"/>
    <property type="match status" value="1"/>
</dbReference>
<feature type="domain" description="HPt" evidence="21">
    <location>
        <begin position="903"/>
        <end position="996"/>
    </location>
</feature>
<dbReference type="InterPro" id="IPR003661">
    <property type="entry name" value="HisK_dim/P_dom"/>
</dbReference>
<dbReference type="SUPFAM" id="SSF55874">
    <property type="entry name" value="ATPase domain of HSP90 chaperone/DNA topoisomerase II/histidine kinase"/>
    <property type="match status" value="1"/>
</dbReference>
<dbReference type="SUPFAM" id="SSF52172">
    <property type="entry name" value="CheY-like"/>
    <property type="match status" value="1"/>
</dbReference>
<dbReference type="Pfam" id="PF01627">
    <property type="entry name" value="Hpt"/>
    <property type="match status" value="1"/>
</dbReference>
<name>A0A4R1KEW4_9BACT</name>
<dbReference type="PROSITE" id="PS50894">
    <property type="entry name" value="HPT"/>
    <property type="match status" value="1"/>
</dbReference>
<keyword evidence="23" id="KW-1185">Reference proteome</keyword>
<keyword evidence="7 18" id="KW-0812">Transmembrane</keyword>
<evidence type="ECO:0000256" key="10">
    <source>
        <dbReference type="ARBA" id="ARBA00022840"/>
    </source>
</evidence>
<keyword evidence="11 18" id="KW-1133">Transmembrane helix</keyword>
<evidence type="ECO:0000256" key="14">
    <source>
        <dbReference type="ARBA" id="ARBA00064003"/>
    </source>
</evidence>
<dbReference type="InterPro" id="IPR005467">
    <property type="entry name" value="His_kinase_dom"/>
</dbReference>
<dbReference type="CDD" id="cd16922">
    <property type="entry name" value="HATPase_EvgS-ArcB-TorS-like"/>
    <property type="match status" value="1"/>
</dbReference>
<evidence type="ECO:0000256" key="13">
    <source>
        <dbReference type="ARBA" id="ARBA00023136"/>
    </source>
</evidence>
<comment type="catalytic activity">
    <reaction evidence="1">
        <text>ATP + protein L-histidine = ADP + protein N-phospho-L-histidine.</text>
        <dbReference type="EC" id="2.7.13.3"/>
    </reaction>
</comment>
<dbReference type="InterPro" id="IPR036641">
    <property type="entry name" value="HPT_dom_sf"/>
</dbReference>
<dbReference type="Proteomes" id="UP000294614">
    <property type="component" value="Unassembled WGS sequence"/>
</dbReference>
<dbReference type="EMBL" id="SMGG01000003">
    <property type="protein sequence ID" value="TCK62553.1"/>
    <property type="molecule type" value="Genomic_DNA"/>
</dbReference>
<protein>
    <recommendedName>
        <fullName evidence="15">Sensory/regulatory protein RpfC</fullName>
        <ecNumber evidence="3">2.7.13.3</ecNumber>
    </recommendedName>
</protein>
<evidence type="ECO:0000256" key="11">
    <source>
        <dbReference type="ARBA" id="ARBA00022989"/>
    </source>
</evidence>
<evidence type="ECO:0000256" key="15">
    <source>
        <dbReference type="ARBA" id="ARBA00068150"/>
    </source>
</evidence>
<dbReference type="Gene3D" id="3.40.50.2300">
    <property type="match status" value="1"/>
</dbReference>
<dbReference type="GO" id="GO:0005886">
    <property type="term" value="C:plasma membrane"/>
    <property type="evidence" value="ECO:0007669"/>
    <property type="project" value="UniProtKB-SubCell"/>
</dbReference>
<dbReference type="Pfam" id="PF02518">
    <property type="entry name" value="HATPase_c"/>
    <property type="match status" value="1"/>
</dbReference>
<dbReference type="InterPro" id="IPR029150">
    <property type="entry name" value="dCache_3"/>
</dbReference>
<comment type="subunit">
    <text evidence="14">At low DSF concentrations, interacts with RpfF.</text>
</comment>
<dbReference type="PANTHER" id="PTHR45339">
    <property type="entry name" value="HYBRID SIGNAL TRANSDUCTION HISTIDINE KINASE J"/>
    <property type="match status" value="1"/>
</dbReference>
<evidence type="ECO:0000313" key="22">
    <source>
        <dbReference type="EMBL" id="TCK62553.1"/>
    </source>
</evidence>
<dbReference type="SMART" id="SM00448">
    <property type="entry name" value="REC"/>
    <property type="match status" value="1"/>
</dbReference>
<evidence type="ECO:0000256" key="18">
    <source>
        <dbReference type="SAM" id="Phobius"/>
    </source>
</evidence>
<keyword evidence="12" id="KW-0902">Two-component regulatory system</keyword>
<dbReference type="InterPro" id="IPR008207">
    <property type="entry name" value="Sig_transdc_His_kin_Hpt_dom"/>
</dbReference>
<evidence type="ECO:0000256" key="9">
    <source>
        <dbReference type="ARBA" id="ARBA00022777"/>
    </source>
</evidence>
<dbReference type="InterPro" id="IPR003594">
    <property type="entry name" value="HATPase_dom"/>
</dbReference>
<dbReference type="Gene3D" id="1.20.120.160">
    <property type="entry name" value="HPT domain"/>
    <property type="match status" value="1"/>
</dbReference>
<evidence type="ECO:0000259" key="19">
    <source>
        <dbReference type="PROSITE" id="PS50109"/>
    </source>
</evidence>
<dbReference type="SMART" id="SM00387">
    <property type="entry name" value="HATPase_c"/>
    <property type="match status" value="1"/>
</dbReference>
<dbReference type="CDD" id="cd17546">
    <property type="entry name" value="REC_hyHK_CKI1_RcsC-like"/>
    <property type="match status" value="1"/>
</dbReference>
<feature type="modified residue" description="4-aspartylphosphate" evidence="17">
    <location>
        <position position="797"/>
    </location>
</feature>
<keyword evidence="9 22" id="KW-0418">Kinase</keyword>
<evidence type="ECO:0000256" key="2">
    <source>
        <dbReference type="ARBA" id="ARBA00004651"/>
    </source>
</evidence>
<dbReference type="InterPro" id="IPR001789">
    <property type="entry name" value="Sig_transdc_resp-reg_receiver"/>
</dbReference>
<evidence type="ECO:0000313" key="23">
    <source>
        <dbReference type="Proteomes" id="UP000294614"/>
    </source>
</evidence>
<dbReference type="Pfam" id="PF00072">
    <property type="entry name" value="Response_reg"/>
    <property type="match status" value="1"/>
</dbReference>
<keyword evidence="5 17" id="KW-0597">Phosphoprotein</keyword>
<evidence type="ECO:0000256" key="8">
    <source>
        <dbReference type="ARBA" id="ARBA00022741"/>
    </source>
</evidence>
<dbReference type="InterPro" id="IPR004358">
    <property type="entry name" value="Sig_transdc_His_kin-like_C"/>
</dbReference>
<dbReference type="FunFam" id="1.10.287.130:FF:000002">
    <property type="entry name" value="Two-component osmosensing histidine kinase"/>
    <property type="match status" value="1"/>
</dbReference>
<dbReference type="EC" id="2.7.13.3" evidence="3"/>
<keyword evidence="6" id="KW-0808">Transferase</keyword>
<dbReference type="PROSITE" id="PS50109">
    <property type="entry name" value="HIS_KIN"/>
    <property type="match status" value="1"/>
</dbReference>
<dbReference type="OrthoDB" id="9791542at2"/>
<dbReference type="PRINTS" id="PR00344">
    <property type="entry name" value="BCTRLSENSOR"/>
</dbReference>
<evidence type="ECO:0000256" key="5">
    <source>
        <dbReference type="ARBA" id="ARBA00022553"/>
    </source>
</evidence>
<dbReference type="GO" id="GO:0000155">
    <property type="term" value="F:phosphorelay sensor kinase activity"/>
    <property type="evidence" value="ECO:0007669"/>
    <property type="project" value="InterPro"/>
</dbReference>
<evidence type="ECO:0000256" key="6">
    <source>
        <dbReference type="ARBA" id="ARBA00022679"/>
    </source>
</evidence>
<proteinExistence type="predicted"/>
<dbReference type="SUPFAM" id="SSF47384">
    <property type="entry name" value="Homodimeric domain of signal transducing histidine kinase"/>
    <property type="match status" value="1"/>
</dbReference>
<evidence type="ECO:0000256" key="7">
    <source>
        <dbReference type="ARBA" id="ARBA00022692"/>
    </source>
</evidence>
<dbReference type="FunFam" id="3.30.565.10:FF:000010">
    <property type="entry name" value="Sensor histidine kinase RcsC"/>
    <property type="match status" value="1"/>
</dbReference>
<comment type="caution">
    <text evidence="22">The sequence shown here is derived from an EMBL/GenBank/DDBJ whole genome shotgun (WGS) entry which is preliminary data.</text>
</comment>
<accession>A0A4R1KEW4</accession>
<feature type="domain" description="Response regulatory" evidence="20">
    <location>
        <begin position="748"/>
        <end position="867"/>
    </location>
</feature>
<evidence type="ECO:0000259" key="20">
    <source>
        <dbReference type="PROSITE" id="PS50110"/>
    </source>
</evidence>
<feature type="transmembrane region" description="Helical" evidence="18">
    <location>
        <begin position="329"/>
        <end position="351"/>
    </location>
</feature>
<dbReference type="AlphaFoldDB" id="A0A4R1KEW4"/>
<dbReference type="PROSITE" id="PS50110">
    <property type="entry name" value="RESPONSE_REGULATORY"/>
    <property type="match status" value="1"/>
</dbReference>
<gene>
    <name evidence="22" type="ORF">C8D98_1082</name>
</gene>
<evidence type="ECO:0000256" key="4">
    <source>
        <dbReference type="ARBA" id="ARBA00022475"/>
    </source>
</evidence>
<dbReference type="InterPro" id="IPR036097">
    <property type="entry name" value="HisK_dim/P_sf"/>
</dbReference>
<dbReference type="SUPFAM" id="SSF47226">
    <property type="entry name" value="Histidine-containing phosphotransfer domain, HPT domain"/>
    <property type="match status" value="1"/>
</dbReference>
<keyword evidence="4" id="KW-1003">Cell membrane</keyword>
<feature type="domain" description="Histidine kinase" evidence="19">
    <location>
        <begin position="386"/>
        <end position="603"/>
    </location>
</feature>
<dbReference type="InterPro" id="IPR011006">
    <property type="entry name" value="CheY-like_superfamily"/>
</dbReference>
<dbReference type="GO" id="GO:0005524">
    <property type="term" value="F:ATP binding"/>
    <property type="evidence" value="ECO:0007669"/>
    <property type="project" value="UniProtKB-KW"/>
</dbReference>
<evidence type="ECO:0000256" key="1">
    <source>
        <dbReference type="ARBA" id="ARBA00000085"/>
    </source>
</evidence>
<evidence type="ECO:0000256" key="16">
    <source>
        <dbReference type="PROSITE-ProRule" id="PRU00110"/>
    </source>
</evidence>
<keyword evidence="8" id="KW-0547">Nucleotide-binding</keyword>
<comment type="subcellular location">
    <subcellularLocation>
        <location evidence="2">Cell membrane</location>
        <topology evidence="2">Multi-pass membrane protein</topology>
    </subcellularLocation>
</comment>
<feature type="transmembrane region" description="Helical" evidence="18">
    <location>
        <begin position="12"/>
        <end position="31"/>
    </location>
</feature>
<keyword evidence="10" id="KW-0067">ATP-binding</keyword>
<evidence type="ECO:0000256" key="3">
    <source>
        <dbReference type="ARBA" id="ARBA00012438"/>
    </source>
</evidence>
<keyword evidence="13 18" id="KW-0472">Membrane</keyword>
<dbReference type="InterPro" id="IPR036890">
    <property type="entry name" value="HATPase_C_sf"/>
</dbReference>
<dbReference type="SMART" id="SM00388">
    <property type="entry name" value="HisKA"/>
    <property type="match status" value="1"/>
</dbReference>
<reference evidence="22 23" key="1">
    <citation type="submission" date="2019-03" db="EMBL/GenBank/DDBJ databases">
        <title>Genomic Encyclopedia of Type Strains, Phase IV (KMG-IV): sequencing the most valuable type-strain genomes for metagenomic binning, comparative biology and taxonomic classification.</title>
        <authorList>
            <person name="Goeker M."/>
        </authorList>
    </citation>
    <scope>NUCLEOTIDE SEQUENCE [LARGE SCALE GENOMIC DNA]</scope>
    <source>
        <strain evidence="22 23">DSM 24984</strain>
    </source>
</reference>